<dbReference type="OrthoDB" id="9807802at2759"/>
<organism evidence="10 11">
    <name type="scientific">Cervus elaphus hippelaphus</name>
    <name type="common">European red deer</name>
    <dbReference type="NCBI Taxonomy" id="46360"/>
    <lineage>
        <taxon>Eukaryota</taxon>
        <taxon>Metazoa</taxon>
        <taxon>Chordata</taxon>
        <taxon>Craniata</taxon>
        <taxon>Vertebrata</taxon>
        <taxon>Euteleostomi</taxon>
        <taxon>Mammalia</taxon>
        <taxon>Eutheria</taxon>
        <taxon>Laurasiatheria</taxon>
        <taxon>Artiodactyla</taxon>
        <taxon>Ruminantia</taxon>
        <taxon>Pecora</taxon>
        <taxon>Cervidae</taxon>
        <taxon>Cervinae</taxon>
        <taxon>Cervus</taxon>
    </lineage>
</organism>
<dbReference type="GO" id="GO:0051607">
    <property type="term" value="P:defense response to virus"/>
    <property type="evidence" value="ECO:0007669"/>
    <property type="project" value="TreeGrafter"/>
</dbReference>
<accession>A0A212CH82</accession>
<proteinExistence type="inferred from homology"/>
<reference evidence="10 11" key="1">
    <citation type="journal article" date="2018" name="Mol. Genet. Genomics">
        <title>The red deer Cervus elaphus genome CerEla1.0: sequencing, annotating, genes, and chromosomes.</title>
        <authorList>
            <person name="Bana N.A."/>
            <person name="Nyiri A."/>
            <person name="Nagy J."/>
            <person name="Frank K."/>
            <person name="Nagy T."/>
            <person name="Steger V."/>
            <person name="Schiller M."/>
            <person name="Lakatos P."/>
            <person name="Sugar L."/>
            <person name="Horn P."/>
            <person name="Barta E."/>
            <person name="Orosz L."/>
        </authorList>
    </citation>
    <scope>NUCLEOTIDE SEQUENCE [LARGE SCALE GENOMIC DNA]</scope>
    <source>
        <strain evidence="10">Hungarian</strain>
    </source>
</reference>
<evidence type="ECO:0000256" key="3">
    <source>
        <dbReference type="ARBA" id="ARBA00007710"/>
    </source>
</evidence>
<dbReference type="GO" id="GO:0005635">
    <property type="term" value="C:nuclear envelope"/>
    <property type="evidence" value="ECO:0007669"/>
    <property type="project" value="TreeGrafter"/>
</dbReference>
<keyword evidence="8" id="KW-0472">Membrane</keyword>
<evidence type="ECO:0000256" key="1">
    <source>
        <dbReference type="ARBA" id="ARBA00004167"/>
    </source>
</evidence>
<evidence type="ECO:0000256" key="5">
    <source>
        <dbReference type="ARBA" id="ARBA00022703"/>
    </source>
</evidence>
<feature type="region of interest" description="Disordered" evidence="9">
    <location>
        <begin position="1"/>
        <end position="58"/>
    </location>
</feature>
<keyword evidence="7" id="KW-0496">Mitochondrion</keyword>
<dbReference type="PANTHER" id="PTHR15186:SF3">
    <property type="entry name" value="BCL2_ADENOVIRUS E1B 19 KDA PROTEIN-INTERACTING PROTEIN 3-LIKE"/>
    <property type="match status" value="1"/>
</dbReference>
<comment type="caution">
    <text evidence="10">The sequence shown here is derived from an EMBL/GenBank/DDBJ whole genome shotgun (WGS) entry which is preliminary data.</text>
</comment>
<dbReference type="AlphaFoldDB" id="A0A212CH82"/>
<dbReference type="GO" id="GO:0005741">
    <property type="term" value="C:mitochondrial outer membrane"/>
    <property type="evidence" value="ECO:0007669"/>
    <property type="project" value="TreeGrafter"/>
</dbReference>
<dbReference type="GO" id="GO:0005783">
    <property type="term" value="C:endoplasmic reticulum"/>
    <property type="evidence" value="ECO:0007669"/>
    <property type="project" value="TreeGrafter"/>
</dbReference>
<evidence type="ECO:0000256" key="4">
    <source>
        <dbReference type="ARBA" id="ARBA00022692"/>
    </source>
</evidence>
<evidence type="ECO:0000256" key="7">
    <source>
        <dbReference type="ARBA" id="ARBA00023128"/>
    </source>
</evidence>
<keyword evidence="6" id="KW-1133">Transmembrane helix</keyword>
<dbReference type="GO" id="GO:0043065">
    <property type="term" value="P:positive regulation of apoptotic process"/>
    <property type="evidence" value="ECO:0007669"/>
    <property type="project" value="InterPro"/>
</dbReference>
<dbReference type="Proteomes" id="UP000242450">
    <property type="component" value="Chromosome 20"/>
</dbReference>
<evidence type="ECO:0000256" key="9">
    <source>
        <dbReference type="SAM" id="MobiDB-lite"/>
    </source>
</evidence>
<evidence type="ECO:0000256" key="6">
    <source>
        <dbReference type="ARBA" id="ARBA00022989"/>
    </source>
</evidence>
<evidence type="ECO:0000313" key="10">
    <source>
        <dbReference type="EMBL" id="OWK05232.1"/>
    </source>
</evidence>
<protein>
    <submittedName>
        <fullName evidence="10">Uncharacterized protein</fullName>
    </submittedName>
</protein>
<comment type="subcellular location">
    <subcellularLocation>
        <location evidence="1">Membrane</location>
        <topology evidence="1">Single-pass membrane protein</topology>
    </subcellularLocation>
    <subcellularLocation>
        <location evidence="2">Mitochondrion membrane</location>
    </subcellularLocation>
</comment>
<dbReference type="PANTHER" id="PTHR15186">
    <property type="entry name" value="RE48077P"/>
    <property type="match status" value="1"/>
</dbReference>
<dbReference type="Pfam" id="PF06553">
    <property type="entry name" value="BNIP3"/>
    <property type="match status" value="1"/>
</dbReference>
<keyword evidence="5" id="KW-0053">Apoptosis</keyword>
<dbReference type="GO" id="GO:0097345">
    <property type="term" value="P:mitochondrial outer membrane permeabilization"/>
    <property type="evidence" value="ECO:0007669"/>
    <property type="project" value="TreeGrafter"/>
</dbReference>
<sequence>MEKILLDAQHEFKQSSSRDSSHCNSPSPPEEGEIMSDGKHSSGDRSSQSEEIAGEKDVGALKKIADWVSSWSSRPENISPKESH</sequence>
<gene>
    <name evidence="10" type="ORF">Celaphus_00002606</name>
</gene>
<comment type="similarity">
    <text evidence="3">Belongs to the NIP3 family.</text>
</comment>
<keyword evidence="4" id="KW-0812">Transmembrane</keyword>
<dbReference type="EMBL" id="MKHE01000020">
    <property type="protein sequence ID" value="OWK05232.1"/>
    <property type="molecule type" value="Genomic_DNA"/>
</dbReference>
<feature type="compositionally biased region" description="Basic and acidic residues" evidence="9">
    <location>
        <begin position="1"/>
        <end position="13"/>
    </location>
</feature>
<evidence type="ECO:0000256" key="8">
    <source>
        <dbReference type="ARBA" id="ARBA00023136"/>
    </source>
</evidence>
<name>A0A212CH82_CEREH</name>
<dbReference type="GO" id="GO:0042802">
    <property type="term" value="F:identical protein binding"/>
    <property type="evidence" value="ECO:0007669"/>
    <property type="project" value="UniProtKB-ARBA"/>
</dbReference>
<dbReference type="InterPro" id="IPR010548">
    <property type="entry name" value="BNIP3"/>
</dbReference>
<keyword evidence="11" id="KW-1185">Reference proteome</keyword>
<evidence type="ECO:0000313" key="11">
    <source>
        <dbReference type="Proteomes" id="UP000242450"/>
    </source>
</evidence>
<evidence type="ECO:0000256" key="2">
    <source>
        <dbReference type="ARBA" id="ARBA00004325"/>
    </source>
</evidence>
<feature type="compositionally biased region" description="Polar residues" evidence="9">
    <location>
        <begin position="14"/>
        <end position="25"/>
    </location>
</feature>